<reference evidence="3" key="1">
    <citation type="submission" date="2022-11" db="EMBL/GenBank/DDBJ databases">
        <authorList>
            <person name="Vasilchenko N.G."/>
            <person name="Prazdnova E.V."/>
            <person name="Gorovtsov A.V."/>
            <person name="Chistyakov V.A."/>
            <person name="Pak M.L."/>
        </authorList>
    </citation>
    <scope>NUCLEOTIDE SEQUENCE</scope>
    <source>
        <strain evidence="3">R 4.5</strain>
    </source>
</reference>
<dbReference type="Proteomes" id="UP001055784">
    <property type="component" value="Chromosome"/>
</dbReference>
<keyword evidence="1" id="KW-1133">Transmembrane helix</keyword>
<feature type="transmembrane region" description="Helical" evidence="1">
    <location>
        <begin position="90"/>
        <end position="108"/>
    </location>
</feature>
<evidence type="ECO:0000313" key="3">
    <source>
        <dbReference type="EMBL" id="URJ50871.1"/>
    </source>
</evidence>
<protein>
    <recommendedName>
        <fullName evidence="5">DUF3899 domain-containing protein</fullName>
    </recommendedName>
</protein>
<organism evidence="3 4">
    <name type="scientific">Paenibacillus polymyxa</name>
    <name type="common">Bacillus polymyxa</name>
    <dbReference type="NCBI Taxonomy" id="1406"/>
    <lineage>
        <taxon>Bacteria</taxon>
        <taxon>Bacillati</taxon>
        <taxon>Bacillota</taxon>
        <taxon>Bacilli</taxon>
        <taxon>Bacillales</taxon>
        <taxon>Paenibacillaceae</taxon>
        <taxon>Paenibacillus</taxon>
    </lineage>
</organism>
<dbReference type="AlphaFoldDB" id="A0A1D7MEZ0"/>
<feature type="transmembrane region" description="Helical" evidence="1">
    <location>
        <begin position="12"/>
        <end position="31"/>
    </location>
</feature>
<keyword evidence="1" id="KW-0472">Membrane</keyword>
<dbReference type="Proteomes" id="UP001229409">
    <property type="component" value="Unassembled WGS sequence"/>
</dbReference>
<evidence type="ECO:0000256" key="1">
    <source>
        <dbReference type="SAM" id="Phobius"/>
    </source>
</evidence>
<name>A0A1D7MEZ0_PAEPO</name>
<proteinExistence type="predicted"/>
<gene>
    <name evidence="3" type="ORF">MF626_000251</name>
    <name evidence="2" type="ORF">QDS18_23870</name>
</gene>
<dbReference type="EMBL" id="CP097770">
    <property type="protein sequence ID" value="URJ50871.1"/>
    <property type="molecule type" value="Genomic_DNA"/>
</dbReference>
<reference evidence="2" key="2">
    <citation type="submission" date="2023-04" db="EMBL/GenBank/DDBJ databases">
        <title>Uncovering the Secrets of Slow-Growing Bacteria in Tropical Savanna Soil through Cultivation and Genomic Analysis.</title>
        <authorList>
            <person name="Goncalves O.S."/>
            <person name="Santana M.F."/>
        </authorList>
    </citation>
    <scope>NUCLEOTIDE SEQUENCE</scope>
    <source>
        <strain evidence="2">ANTI</strain>
    </source>
</reference>
<dbReference type="EMBL" id="JARVWT010000013">
    <property type="protein sequence ID" value="MDH2333911.1"/>
    <property type="molecule type" value="Genomic_DNA"/>
</dbReference>
<keyword evidence="1" id="KW-0812">Transmembrane</keyword>
<evidence type="ECO:0008006" key="5">
    <source>
        <dbReference type="Google" id="ProtNLM"/>
    </source>
</evidence>
<evidence type="ECO:0000313" key="2">
    <source>
        <dbReference type="EMBL" id="MDH2333911.1"/>
    </source>
</evidence>
<dbReference type="RefSeq" id="WP_061828748.1">
    <property type="nucleotide sequence ID" value="NZ_CP015423.1"/>
</dbReference>
<feature type="transmembrane region" description="Helical" evidence="1">
    <location>
        <begin position="38"/>
        <end position="55"/>
    </location>
</feature>
<accession>A0A1D7MEZ0</accession>
<sequence length="109" mass="11958">MIIWKGFGILNIVIPGILFVIVGSLVSALGLDSIDSRLPMAFVFIVSGVIIWYLGKALNADSDKVLVDMETGQRYRMGTQHSLFFIPMHYWGPAGLAIGFILIVASIFI</sequence>
<evidence type="ECO:0000313" key="4">
    <source>
        <dbReference type="Proteomes" id="UP001055784"/>
    </source>
</evidence>